<dbReference type="RefSeq" id="WP_155315236.1">
    <property type="nucleotide sequence ID" value="NZ_AP021874.1"/>
</dbReference>
<organism evidence="1 2">
    <name type="scientific">Desulfosarcina alkanivorans</name>
    <dbReference type="NCBI Taxonomy" id="571177"/>
    <lineage>
        <taxon>Bacteria</taxon>
        <taxon>Pseudomonadati</taxon>
        <taxon>Thermodesulfobacteriota</taxon>
        <taxon>Desulfobacteria</taxon>
        <taxon>Desulfobacterales</taxon>
        <taxon>Desulfosarcinaceae</taxon>
        <taxon>Desulfosarcina</taxon>
    </lineage>
</organism>
<gene>
    <name evidence="1" type="ORF">DSCA_08520</name>
</gene>
<protein>
    <submittedName>
        <fullName evidence="1">Uncharacterized protein</fullName>
    </submittedName>
</protein>
<keyword evidence="2" id="KW-1185">Reference proteome</keyword>
<dbReference type="Proteomes" id="UP000427906">
    <property type="component" value="Chromosome"/>
</dbReference>
<accession>A0A5K7YBY7</accession>
<reference evidence="1 2" key="1">
    <citation type="submission" date="2019-11" db="EMBL/GenBank/DDBJ databases">
        <title>Comparative genomics of hydrocarbon-degrading Desulfosarcina strains.</title>
        <authorList>
            <person name="Watanabe M."/>
            <person name="Kojima H."/>
            <person name="Fukui M."/>
        </authorList>
    </citation>
    <scope>NUCLEOTIDE SEQUENCE [LARGE SCALE GENOMIC DNA]</scope>
    <source>
        <strain evidence="1 2">PL12</strain>
    </source>
</reference>
<dbReference type="EMBL" id="AP021874">
    <property type="protein sequence ID" value="BBO66922.1"/>
    <property type="molecule type" value="Genomic_DNA"/>
</dbReference>
<dbReference type="OrthoDB" id="9852253at2"/>
<name>A0A5K7YBY7_9BACT</name>
<dbReference type="KEGG" id="dalk:DSCA_08520"/>
<evidence type="ECO:0000313" key="2">
    <source>
        <dbReference type="Proteomes" id="UP000427906"/>
    </source>
</evidence>
<proteinExistence type="predicted"/>
<dbReference type="AlphaFoldDB" id="A0A5K7YBY7"/>
<sequence>MAGRPIDSETLAAVVAGCPKNMLRPKAFFVSWHGVMTLAYEGFSQCVLDLKASLEAPFPSMPTENEGSKWPKTTLGALNEGRVLTLEELEQLNALCARHNDWFTTTQPMRLTIEALNYVHYDCRSLERISTDETMALRQNTPPEYEPPDVHRHAVDSVLNQFTRENLANYIDKVQEDGHREHHYRSDNRGASLIYQLPSESQLIDRINRFTTDIDVLLPGYYAWFHPQSYHVTIRSLQEE</sequence>
<evidence type="ECO:0000313" key="1">
    <source>
        <dbReference type="EMBL" id="BBO66922.1"/>
    </source>
</evidence>